<dbReference type="PRINTS" id="PR00344">
    <property type="entry name" value="BCTRLSENSOR"/>
</dbReference>
<evidence type="ECO:0000256" key="1">
    <source>
        <dbReference type="ARBA" id="ARBA00000085"/>
    </source>
</evidence>
<feature type="transmembrane region" description="Helical" evidence="9">
    <location>
        <begin position="98"/>
        <end position="117"/>
    </location>
</feature>
<dbReference type="PANTHER" id="PTHR43065:SF10">
    <property type="entry name" value="PEROXIDE STRESS-ACTIVATED HISTIDINE KINASE MAK3"/>
    <property type="match status" value="1"/>
</dbReference>
<dbReference type="SUPFAM" id="SSF55874">
    <property type="entry name" value="ATPase domain of HSP90 chaperone/DNA topoisomerase II/histidine kinase"/>
    <property type="match status" value="1"/>
</dbReference>
<dbReference type="InterPro" id="IPR005467">
    <property type="entry name" value="His_kinase_dom"/>
</dbReference>
<keyword evidence="5" id="KW-0547">Nucleotide-binding</keyword>
<dbReference type="SMART" id="SM00387">
    <property type="entry name" value="HATPase_c"/>
    <property type="match status" value="1"/>
</dbReference>
<keyword evidence="6" id="KW-0418">Kinase</keyword>
<dbReference type="InterPro" id="IPR013655">
    <property type="entry name" value="PAS_fold_3"/>
</dbReference>
<keyword evidence="9" id="KW-0472">Membrane</keyword>
<dbReference type="InterPro" id="IPR000014">
    <property type="entry name" value="PAS"/>
</dbReference>
<dbReference type="OrthoDB" id="343834at2"/>
<dbReference type="SUPFAM" id="SSF55785">
    <property type="entry name" value="PYP-like sensor domain (PAS domain)"/>
    <property type="match status" value="2"/>
</dbReference>
<accession>A0A4R9JLP9</accession>
<evidence type="ECO:0000256" key="6">
    <source>
        <dbReference type="ARBA" id="ARBA00022777"/>
    </source>
</evidence>
<name>A0A4R9JLP9_9LEPT</name>
<keyword evidence="13" id="KW-1185">Reference proteome</keyword>
<keyword evidence="9" id="KW-0812">Transmembrane</keyword>
<feature type="transmembrane region" description="Helical" evidence="9">
    <location>
        <begin position="42"/>
        <end position="61"/>
    </location>
</feature>
<dbReference type="EMBL" id="RQGA01000003">
    <property type="protein sequence ID" value="TGL45268.1"/>
    <property type="molecule type" value="Genomic_DNA"/>
</dbReference>
<feature type="domain" description="PAS" evidence="11">
    <location>
        <begin position="352"/>
        <end position="423"/>
    </location>
</feature>
<dbReference type="EC" id="2.7.13.3" evidence="2"/>
<feature type="transmembrane region" description="Helical" evidence="9">
    <location>
        <begin position="6"/>
        <end position="30"/>
    </location>
</feature>
<evidence type="ECO:0000259" key="11">
    <source>
        <dbReference type="PROSITE" id="PS50112"/>
    </source>
</evidence>
<dbReference type="InterPro" id="IPR013767">
    <property type="entry name" value="PAS_fold"/>
</dbReference>
<protein>
    <recommendedName>
        <fullName evidence="2">histidine kinase</fullName>
        <ecNumber evidence="2">2.7.13.3</ecNumber>
    </recommendedName>
</protein>
<dbReference type="CDD" id="cd00130">
    <property type="entry name" value="PAS"/>
    <property type="match status" value="2"/>
</dbReference>
<keyword evidence="3" id="KW-0597">Phosphoprotein</keyword>
<feature type="transmembrane region" description="Helical" evidence="9">
    <location>
        <begin position="129"/>
        <end position="146"/>
    </location>
</feature>
<comment type="catalytic activity">
    <reaction evidence="1">
        <text>ATP + protein L-histidine = ADP + protein N-phospho-L-histidine.</text>
        <dbReference type="EC" id="2.7.13.3"/>
    </reaction>
</comment>
<feature type="transmembrane region" description="Helical" evidence="9">
    <location>
        <begin position="153"/>
        <end position="171"/>
    </location>
</feature>
<evidence type="ECO:0000256" key="9">
    <source>
        <dbReference type="SAM" id="Phobius"/>
    </source>
</evidence>
<dbReference type="NCBIfam" id="TIGR00229">
    <property type="entry name" value="sensory_box"/>
    <property type="match status" value="1"/>
</dbReference>
<evidence type="ECO:0000256" key="3">
    <source>
        <dbReference type="ARBA" id="ARBA00022553"/>
    </source>
</evidence>
<dbReference type="GO" id="GO:0006355">
    <property type="term" value="P:regulation of DNA-templated transcription"/>
    <property type="evidence" value="ECO:0007669"/>
    <property type="project" value="InterPro"/>
</dbReference>
<organism evidence="12 13">
    <name type="scientific">Leptospira perdikensis</name>
    <dbReference type="NCBI Taxonomy" id="2484948"/>
    <lineage>
        <taxon>Bacteria</taxon>
        <taxon>Pseudomonadati</taxon>
        <taxon>Spirochaetota</taxon>
        <taxon>Spirochaetia</taxon>
        <taxon>Leptospirales</taxon>
        <taxon>Leptospiraceae</taxon>
        <taxon>Leptospira</taxon>
    </lineage>
</organism>
<dbReference type="Gene3D" id="3.30.565.10">
    <property type="entry name" value="Histidine kinase-like ATPase, C-terminal domain"/>
    <property type="match status" value="1"/>
</dbReference>
<evidence type="ECO:0000313" key="12">
    <source>
        <dbReference type="EMBL" id="TGL45268.1"/>
    </source>
</evidence>
<dbReference type="InterPro" id="IPR003661">
    <property type="entry name" value="HisK_dim/P_dom"/>
</dbReference>
<dbReference type="RefSeq" id="WP_135577781.1">
    <property type="nucleotide sequence ID" value="NZ_RQGA01000003.1"/>
</dbReference>
<evidence type="ECO:0000256" key="8">
    <source>
        <dbReference type="ARBA" id="ARBA00023012"/>
    </source>
</evidence>
<reference evidence="12" key="1">
    <citation type="journal article" date="2019" name="PLoS Negl. Trop. Dis.">
        <title>Revisiting the worldwide diversity of Leptospira species in the environment.</title>
        <authorList>
            <person name="Vincent A.T."/>
            <person name="Schiettekatte O."/>
            <person name="Bourhy P."/>
            <person name="Veyrier F.J."/>
            <person name="Picardeau M."/>
        </authorList>
    </citation>
    <scope>NUCLEOTIDE SEQUENCE [LARGE SCALE GENOMIC DNA]</scope>
    <source>
        <strain evidence="12">201702692</strain>
    </source>
</reference>
<dbReference type="PROSITE" id="PS50109">
    <property type="entry name" value="HIS_KIN"/>
    <property type="match status" value="1"/>
</dbReference>
<dbReference type="Gene3D" id="1.10.287.130">
    <property type="match status" value="1"/>
</dbReference>
<feature type="transmembrane region" description="Helical" evidence="9">
    <location>
        <begin position="67"/>
        <end position="91"/>
    </location>
</feature>
<dbReference type="PROSITE" id="PS50112">
    <property type="entry name" value="PAS"/>
    <property type="match status" value="1"/>
</dbReference>
<proteinExistence type="predicted"/>
<evidence type="ECO:0000256" key="2">
    <source>
        <dbReference type="ARBA" id="ARBA00012438"/>
    </source>
</evidence>
<gene>
    <name evidence="12" type="ORF">EHQ49_06275</name>
</gene>
<evidence type="ECO:0000256" key="5">
    <source>
        <dbReference type="ARBA" id="ARBA00022741"/>
    </source>
</evidence>
<feature type="transmembrane region" description="Helical" evidence="9">
    <location>
        <begin position="183"/>
        <end position="204"/>
    </location>
</feature>
<dbReference type="CDD" id="cd00082">
    <property type="entry name" value="HisKA"/>
    <property type="match status" value="1"/>
</dbReference>
<evidence type="ECO:0000313" key="13">
    <source>
        <dbReference type="Proteomes" id="UP000298125"/>
    </source>
</evidence>
<comment type="caution">
    <text evidence="12">The sequence shown here is derived from an EMBL/GenBank/DDBJ whole genome shotgun (WGS) entry which is preliminary data.</text>
</comment>
<keyword evidence="8" id="KW-0902">Two-component regulatory system</keyword>
<evidence type="ECO:0000256" key="7">
    <source>
        <dbReference type="ARBA" id="ARBA00022840"/>
    </source>
</evidence>
<dbReference type="Proteomes" id="UP000298125">
    <property type="component" value="Unassembled WGS sequence"/>
</dbReference>
<keyword evidence="9" id="KW-1133">Transmembrane helix</keyword>
<dbReference type="Gene3D" id="3.30.450.20">
    <property type="entry name" value="PAS domain"/>
    <property type="match status" value="2"/>
</dbReference>
<dbReference type="InterPro" id="IPR035965">
    <property type="entry name" value="PAS-like_dom_sf"/>
</dbReference>
<keyword evidence="4" id="KW-0808">Transferase</keyword>
<dbReference type="PANTHER" id="PTHR43065">
    <property type="entry name" value="SENSOR HISTIDINE KINASE"/>
    <property type="match status" value="1"/>
</dbReference>
<dbReference type="SMART" id="SM00388">
    <property type="entry name" value="HisKA"/>
    <property type="match status" value="1"/>
</dbReference>
<feature type="domain" description="Histidine kinase" evidence="10">
    <location>
        <begin position="660"/>
        <end position="828"/>
    </location>
</feature>
<dbReference type="AlphaFoldDB" id="A0A4R9JLP9"/>
<sequence length="828" mass="94414">MLPFEVNVIFAVTVISVVFNTSMVIIIYYLSKHSRSEVKLSYTAFFLAVLVLRNLTLFLFGDSNETIYFFFAETFSLISSCLLVSAVLPILSKKINPISIYISYYVIFVIFVSLLLTDLPFSWKAMPSAFFHAGALVIFGVTVFRLNTYAKAFRFFFITVCLLLTLQRLTFPYLFGLEWYRPLGYTVNTLLMFLFGVGCILFNFNVQTNQLNLSLVELEVLQKTIRDVNVRLLIMYNQLPAIIYNIEFLPEPRTSYISPKMEEITGYGLNFFYENPDFFRDIVIPEDQHKISELYAGNSPIILRMIHANGSLIWTEHYVNVSFDILGIEKRIDVVALDITKSKKTEISLLQEKNLNTTVFENAANLILLTDAKGLIESINSATESILGLRKNDAIGNYIQDVILLPEDRDYLTAVLDDVNEIQKIAESLILRCVTTSNRILYLEWRLGIIRDNQNEPSKIIWIGIDQTSKRAAEIELRDLNKSLEEKVRARTKELQSSNFELNSALYALREAQQKLIQNEKMVSLGQLVSGLAHEINNPIGMIKSSVETLISEWEEEKIHESNIQITELIQFILDTDSDGLRILTGLSNRQARKSLTESLKLHSVPLEEELAELFVDSGIRNLSNAIITKIKSVIRNKEDFLTLRRLLLVKQSSEHILYSVKRLSKITYTLKNFAGLQSNLELNDYSLSDTIHSAVSLYKEHFLRDINLILNLEYSGTVRCIQGDLVQLWSQIIWNSIQAVAVKGTLQIRSFKRSETIHVEIEDSGVGIPQENHSKIFMPFFSTKTTGDGLGLGLYLVKEIANRHNANVEFESAKGRTIFKVSFPLTT</sequence>
<dbReference type="InterPro" id="IPR003594">
    <property type="entry name" value="HATPase_dom"/>
</dbReference>
<dbReference type="GO" id="GO:0005524">
    <property type="term" value="F:ATP binding"/>
    <property type="evidence" value="ECO:0007669"/>
    <property type="project" value="UniProtKB-KW"/>
</dbReference>
<dbReference type="InterPro" id="IPR036890">
    <property type="entry name" value="HATPase_C_sf"/>
</dbReference>
<dbReference type="Pfam" id="PF00989">
    <property type="entry name" value="PAS"/>
    <property type="match status" value="1"/>
</dbReference>
<dbReference type="SUPFAM" id="SSF47384">
    <property type="entry name" value="Homodimeric domain of signal transducing histidine kinase"/>
    <property type="match status" value="1"/>
</dbReference>
<evidence type="ECO:0000256" key="4">
    <source>
        <dbReference type="ARBA" id="ARBA00022679"/>
    </source>
</evidence>
<dbReference type="GO" id="GO:0000155">
    <property type="term" value="F:phosphorelay sensor kinase activity"/>
    <property type="evidence" value="ECO:0007669"/>
    <property type="project" value="InterPro"/>
</dbReference>
<dbReference type="InterPro" id="IPR004358">
    <property type="entry name" value="Sig_transdc_His_kin-like_C"/>
</dbReference>
<evidence type="ECO:0000259" key="10">
    <source>
        <dbReference type="PROSITE" id="PS50109"/>
    </source>
</evidence>
<dbReference type="SMART" id="SM00091">
    <property type="entry name" value="PAS"/>
    <property type="match status" value="2"/>
</dbReference>
<dbReference type="Pfam" id="PF08447">
    <property type="entry name" value="PAS_3"/>
    <property type="match status" value="1"/>
</dbReference>
<dbReference type="Pfam" id="PF02518">
    <property type="entry name" value="HATPase_c"/>
    <property type="match status" value="1"/>
</dbReference>
<keyword evidence="7" id="KW-0067">ATP-binding</keyword>
<dbReference type="InterPro" id="IPR036097">
    <property type="entry name" value="HisK_dim/P_sf"/>
</dbReference>